<dbReference type="SMART" id="SM00292">
    <property type="entry name" value="BRCT"/>
    <property type="match status" value="2"/>
</dbReference>
<dbReference type="AlphaFoldDB" id="A0A0M3IXY1"/>
<dbReference type="Pfam" id="PF24680">
    <property type="entry name" value="SH3_Hsr9"/>
    <property type="match status" value="1"/>
</dbReference>
<dbReference type="GO" id="GO:0042393">
    <property type="term" value="F:histone binding"/>
    <property type="evidence" value="ECO:0007669"/>
    <property type="project" value="TreeGrafter"/>
</dbReference>
<dbReference type="InterPro" id="IPR036420">
    <property type="entry name" value="BRCT_dom_sf"/>
</dbReference>
<dbReference type="OrthoDB" id="129353at2759"/>
<evidence type="ECO:0000259" key="5">
    <source>
        <dbReference type="PROSITE" id="PS50172"/>
    </source>
</evidence>
<name>A0A0M3IXY1_ANISI</name>
<feature type="compositionally biased region" description="Acidic residues" evidence="4">
    <location>
        <begin position="256"/>
        <end position="279"/>
    </location>
</feature>
<dbReference type="InterPro" id="IPR047249">
    <property type="entry name" value="BRCT_p53bp1-like_rpt1"/>
</dbReference>
<feature type="compositionally biased region" description="Basic and acidic residues" evidence="4">
    <location>
        <begin position="54"/>
        <end position="78"/>
    </location>
</feature>
<organism evidence="8">
    <name type="scientific">Anisakis simplex</name>
    <name type="common">Herring worm</name>
    <dbReference type="NCBI Taxonomy" id="6269"/>
    <lineage>
        <taxon>Eukaryota</taxon>
        <taxon>Metazoa</taxon>
        <taxon>Ecdysozoa</taxon>
        <taxon>Nematoda</taxon>
        <taxon>Chromadorea</taxon>
        <taxon>Rhabditida</taxon>
        <taxon>Spirurina</taxon>
        <taxon>Ascaridomorpha</taxon>
        <taxon>Ascaridoidea</taxon>
        <taxon>Anisakidae</taxon>
        <taxon>Anisakis</taxon>
        <taxon>Anisakis simplex complex</taxon>
    </lineage>
</organism>
<feature type="compositionally biased region" description="Basic and acidic residues" evidence="4">
    <location>
        <begin position="324"/>
        <end position="333"/>
    </location>
</feature>
<feature type="region of interest" description="Disordered" evidence="4">
    <location>
        <begin position="791"/>
        <end position="846"/>
    </location>
</feature>
<feature type="compositionally biased region" description="Polar residues" evidence="4">
    <location>
        <begin position="342"/>
        <end position="355"/>
    </location>
</feature>
<dbReference type="PANTHER" id="PTHR15321:SF3">
    <property type="entry name" value="TP53-BINDING PROTEIN 1"/>
    <property type="match status" value="1"/>
</dbReference>
<dbReference type="Pfam" id="PF16589">
    <property type="entry name" value="BRCT_2"/>
    <property type="match status" value="1"/>
</dbReference>
<proteinExistence type="predicted"/>
<feature type="compositionally biased region" description="Basic and acidic residues" evidence="4">
    <location>
        <begin position="305"/>
        <end position="316"/>
    </location>
</feature>
<dbReference type="CDD" id="cd17745">
    <property type="entry name" value="BRCT_p53bp1_rpt1"/>
    <property type="match status" value="1"/>
</dbReference>
<feature type="region of interest" description="Disordered" evidence="4">
    <location>
        <begin position="570"/>
        <end position="624"/>
    </location>
</feature>
<accession>A0A0M3IXY1</accession>
<dbReference type="Gene3D" id="3.40.50.10190">
    <property type="entry name" value="BRCT domain"/>
    <property type="match status" value="2"/>
</dbReference>
<feature type="compositionally biased region" description="Polar residues" evidence="4">
    <location>
        <begin position="194"/>
        <end position="213"/>
    </location>
</feature>
<dbReference type="Pfam" id="PF18428">
    <property type="entry name" value="BRCT_3"/>
    <property type="match status" value="1"/>
</dbReference>
<feature type="compositionally biased region" description="Basic and acidic residues" evidence="4">
    <location>
        <begin position="168"/>
        <end position="185"/>
    </location>
</feature>
<reference evidence="8" key="1">
    <citation type="submission" date="2016-04" db="UniProtKB">
        <authorList>
            <consortium name="WormBaseParasite"/>
        </authorList>
    </citation>
    <scope>IDENTIFICATION</scope>
</reference>
<reference evidence="6 7" key="2">
    <citation type="submission" date="2018-11" db="EMBL/GenBank/DDBJ databases">
        <authorList>
            <consortium name="Pathogen Informatics"/>
        </authorList>
    </citation>
    <scope>NUCLEOTIDE SEQUENCE [LARGE SCALE GENOMIC DNA]</scope>
</reference>
<dbReference type="InterPro" id="IPR047252">
    <property type="entry name" value="TP53BP1-like"/>
</dbReference>
<dbReference type="PANTHER" id="PTHR15321">
    <property type="entry name" value="TUMOR SUPPRESSOR P53-BINDING PROTEIN 1"/>
    <property type="match status" value="1"/>
</dbReference>
<dbReference type="CDD" id="cd17724">
    <property type="entry name" value="BRCT_p53bp1_rpt2"/>
    <property type="match status" value="1"/>
</dbReference>
<keyword evidence="7" id="KW-1185">Reference proteome</keyword>
<evidence type="ECO:0000313" key="6">
    <source>
        <dbReference type="EMBL" id="VDK17271.1"/>
    </source>
</evidence>
<gene>
    <name evidence="6" type="ORF">ASIM_LOCUS6</name>
</gene>
<dbReference type="InterPro" id="IPR047250">
    <property type="entry name" value="BRCT_p53bp1-like_rpt2"/>
</dbReference>
<keyword evidence="2" id="KW-0227">DNA damage</keyword>
<evidence type="ECO:0000256" key="1">
    <source>
        <dbReference type="ARBA" id="ARBA00004123"/>
    </source>
</evidence>
<dbReference type="GO" id="GO:0005634">
    <property type="term" value="C:nucleus"/>
    <property type="evidence" value="ECO:0007669"/>
    <property type="project" value="UniProtKB-SubCell"/>
</dbReference>
<sequence length="1074" mass="119079">MSETVKQQALYNFIQIMYCVLSVGQEDPQATTDIMQVMRKGVFGKSISYLQTTSHEDNESGKKDVTTELKEGEEKSGNHAEQLAENPTTAESVTQPTEEVEHDPSSVMKTSDEVEVIQEENIKQNADECSTQNETDDKEKKEVKEDNDDTKISEQSNNSSTSQQSSADEEKATRDDADSQSKDVDISGAEVISSLETSEVGTKATSQQLTASKDNNEGEKSETEEVLQEKHTVCDNEAEGNTDDQHDTSSDKAVDDVGELAAQDDQDEQSAERTDEEPIPDSNDDHKIDQSKLSIQSNEQSTADGEVKESVEKEQDVSETGGDNDEKAALERRRSLRPHKQISYSDTRPVSASDSKTAKRDAKKTTESKTTTNDNTPTVKKSETTLPQSRRSAKEKESESTSAESAATTPKRRPQSKAASSSRRSTPASITEASQTRRKPTSAQPKGHSFPDDDPFSLENNIDNHPQPLRNIQMERQSFGNIKFTKASNTPDTSLNRYEKTEQTASERRSNLPDLHGVVHKSLSELSTIRRTPVSRKLKKIGSISEDINTNEEAANSNVDDEPMDVNVGNEPVNGEHRSASTTATPKSHAKKTRVTKAESAPAMPNTKKRRIEQTSTEVVPKKAHTKPLPVLDIDEQFAVDHRENEHTPYEIGARVYALWGREYYAAKVSAERDSSGRYELMFVEDEEVRRLVVTGIIPLTALVTGKNCLTTIKKNDEDVIEEVEIVKSPSSTDKQEWMEALLQVKSVEHGNEYNVSWAKLWLNSSQANALATAKVNTACDVMADNIDTAESRRSRAKRHTHAPEEAATPVAARSPKKSKSASIKGKRTVTENEDVSESTATNANSSTLEGGNIFSGIAVVITSAMRKNKDEEQAFSKREVRQMIESHGGIVSDDFTKIASSEKVLLIADTHYRTHKYLSALARSVPCVRHQWIRDCVEQNKLLDYKDYMLPAGISLLTNKIVPWHANNGRLLEGKRVLLSTRNFFPETQMPNFAEIWAPLIKQMGAEVVDQMPSDGVDILLTDASCSDDVLAQARECNAIIVSSEWIIQSIIHGNLPDPTAHERFQYNFVDSQ</sequence>
<feature type="compositionally biased region" description="Basic residues" evidence="4">
    <location>
        <begin position="815"/>
        <end position="828"/>
    </location>
</feature>
<feature type="compositionally biased region" description="Basic and acidic residues" evidence="4">
    <location>
        <begin position="243"/>
        <end position="255"/>
    </location>
</feature>
<feature type="compositionally biased region" description="Basic and acidic residues" evidence="4">
    <location>
        <begin position="356"/>
        <end position="367"/>
    </location>
</feature>
<evidence type="ECO:0000313" key="8">
    <source>
        <dbReference type="WBParaSite" id="ASIM_0000005701-mRNA-1"/>
    </source>
</evidence>
<feature type="region of interest" description="Disordered" evidence="4">
    <location>
        <begin position="53"/>
        <end position="471"/>
    </location>
</feature>
<evidence type="ECO:0000256" key="2">
    <source>
        <dbReference type="ARBA" id="ARBA00022763"/>
    </source>
</evidence>
<dbReference type="Proteomes" id="UP000267096">
    <property type="component" value="Unassembled WGS sequence"/>
</dbReference>
<feature type="compositionally biased region" description="Basic and acidic residues" evidence="4">
    <location>
        <begin position="135"/>
        <end position="152"/>
    </location>
</feature>
<feature type="compositionally biased region" description="Low complexity" evidence="4">
    <location>
        <begin position="153"/>
        <end position="166"/>
    </location>
</feature>
<dbReference type="GO" id="GO:0045944">
    <property type="term" value="P:positive regulation of transcription by RNA polymerase II"/>
    <property type="evidence" value="ECO:0007669"/>
    <property type="project" value="TreeGrafter"/>
</dbReference>
<feature type="compositionally biased region" description="Basic and acidic residues" evidence="4">
    <location>
        <begin position="214"/>
        <end position="234"/>
    </location>
</feature>
<comment type="subcellular location">
    <subcellularLocation>
        <location evidence="1">Nucleus</location>
    </subcellularLocation>
</comment>
<feature type="compositionally biased region" description="Polar residues" evidence="4">
    <location>
        <begin position="291"/>
        <end position="303"/>
    </location>
</feature>
<feature type="compositionally biased region" description="Low complexity" evidence="4">
    <location>
        <begin position="416"/>
        <end position="429"/>
    </location>
</feature>
<evidence type="ECO:0000256" key="3">
    <source>
        <dbReference type="ARBA" id="ARBA00023242"/>
    </source>
</evidence>
<feature type="domain" description="BRCT" evidence="5">
    <location>
        <begin position="968"/>
        <end position="1052"/>
    </location>
</feature>
<evidence type="ECO:0000256" key="4">
    <source>
        <dbReference type="SAM" id="MobiDB-lite"/>
    </source>
</evidence>
<protein>
    <submittedName>
        <fullName evidence="8">BRCT domain-containing protein</fullName>
    </submittedName>
</protein>
<feature type="compositionally biased region" description="Polar residues" evidence="4">
    <location>
        <begin position="85"/>
        <end position="97"/>
    </location>
</feature>
<dbReference type="WBParaSite" id="ASIM_0000005701-mRNA-1">
    <property type="protein sequence ID" value="ASIM_0000005701-mRNA-1"/>
    <property type="gene ID" value="ASIM_0000005701"/>
</dbReference>
<dbReference type="InterPro" id="IPR001357">
    <property type="entry name" value="BRCT_dom"/>
</dbReference>
<feature type="domain" description="BRCT" evidence="5">
    <location>
        <begin position="850"/>
        <end position="951"/>
    </location>
</feature>
<dbReference type="InterPro" id="IPR056492">
    <property type="entry name" value="SH3_Hsr9"/>
</dbReference>
<feature type="compositionally biased region" description="Low complexity" evidence="4">
    <location>
        <begin position="368"/>
        <end position="379"/>
    </location>
</feature>
<evidence type="ECO:0000313" key="7">
    <source>
        <dbReference type="Proteomes" id="UP000267096"/>
    </source>
</evidence>
<dbReference type="EMBL" id="UYRR01000001">
    <property type="protein sequence ID" value="VDK17271.1"/>
    <property type="molecule type" value="Genomic_DNA"/>
</dbReference>
<dbReference type="PROSITE" id="PS50172">
    <property type="entry name" value="BRCT"/>
    <property type="match status" value="2"/>
</dbReference>
<dbReference type="SUPFAM" id="SSF52113">
    <property type="entry name" value="BRCT domain"/>
    <property type="match status" value="2"/>
</dbReference>
<dbReference type="GO" id="GO:0000077">
    <property type="term" value="P:DNA damage checkpoint signaling"/>
    <property type="evidence" value="ECO:0007669"/>
    <property type="project" value="TreeGrafter"/>
</dbReference>
<keyword evidence="3" id="KW-0539">Nucleus</keyword>